<dbReference type="PANTHER" id="PTHR11527">
    <property type="entry name" value="HEAT-SHOCK PROTEIN 20 FAMILY MEMBER"/>
    <property type="match status" value="1"/>
</dbReference>
<evidence type="ECO:0000313" key="5">
    <source>
        <dbReference type="Proteomes" id="UP000623967"/>
    </source>
</evidence>
<dbReference type="SUPFAM" id="SSF49764">
    <property type="entry name" value="HSP20-like chaperones"/>
    <property type="match status" value="1"/>
</dbReference>
<gene>
    <name evidence="4" type="ORF">JK635_16970</name>
</gene>
<dbReference type="EMBL" id="JAESWB010000247">
    <property type="protein sequence ID" value="MBL4953879.1"/>
    <property type="molecule type" value="Genomic_DNA"/>
</dbReference>
<dbReference type="InterPro" id="IPR002068">
    <property type="entry name" value="A-crystallin/Hsp20_dom"/>
</dbReference>
<proteinExistence type="inferred from homology"/>
<dbReference type="RefSeq" id="WP_202655140.1">
    <property type="nucleotide sequence ID" value="NZ_JAESWB010000247.1"/>
</dbReference>
<dbReference type="InterPro" id="IPR008978">
    <property type="entry name" value="HSP20-like_chaperone"/>
</dbReference>
<reference evidence="4 5" key="1">
    <citation type="submission" date="2021-01" db="EMBL/GenBank/DDBJ databases">
        <title>Genome public.</title>
        <authorList>
            <person name="Liu C."/>
            <person name="Sun Q."/>
        </authorList>
    </citation>
    <scope>NUCLEOTIDE SEQUENCE [LARGE SCALE GENOMIC DNA]</scope>
    <source>
        <strain evidence="4 5">YIM B02564</strain>
    </source>
</reference>
<accession>A0ABS1TT26</accession>
<evidence type="ECO:0000256" key="1">
    <source>
        <dbReference type="PROSITE-ProRule" id="PRU00285"/>
    </source>
</evidence>
<evidence type="ECO:0000313" key="4">
    <source>
        <dbReference type="EMBL" id="MBL4953879.1"/>
    </source>
</evidence>
<dbReference type="Proteomes" id="UP000623967">
    <property type="component" value="Unassembled WGS sequence"/>
</dbReference>
<keyword evidence="5" id="KW-1185">Reference proteome</keyword>
<dbReference type="PROSITE" id="PS01031">
    <property type="entry name" value="SHSP"/>
    <property type="match status" value="1"/>
</dbReference>
<evidence type="ECO:0000256" key="2">
    <source>
        <dbReference type="RuleBase" id="RU003616"/>
    </source>
</evidence>
<comment type="caution">
    <text evidence="4">The sequence shown here is derived from an EMBL/GenBank/DDBJ whole genome shotgun (WGS) entry which is preliminary data.</text>
</comment>
<dbReference type="Gene3D" id="2.60.40.790">
    <property type="match status" value="1"/>
</dbReference>
<evidence type="ECO:0000259" key="3">
    <source>
        <dbReference type="PROSITE" id="PS01031"/>
    </source>
</evidence>
<dbReference type="CDD" id="cd06464">
    <property type="entry name" value="ACD_sHsps-like"/>
    <property type="match status" value="1"/>
</dbReference>
<sequence length="162" mass="19098">MEIDKLRKWMEAAQHFQSETFWNSIFDSSQKSASPLNGNPFTSVTDFFPKCDLFETDQYLMAEVELPGMTKENMKLSIQEQMLTISGEFNSFTHGRKYFLKERANRSFKKEIPLPFPILLEKVRTEFRNGILYIAMPINQEEMETIPINFEPNRPDQEVDQR</sequence>
<comment type="similarity">
    <text evidence="1 2">Belongs to the small heat shock protein (HSP20) family.</text>
</comment>
<dbReference type="Pfam" id="PF00011">
    <property type="entry name" value="HSP20"/>
    <property type="match status" value="1"/>
</dbReference>
<organism evidence="4 5">
    <name type="scientific">Neobacillus paridis</name>
    <dbReference type="NCBI Taxonomy" id="2803862"/>
    <lineage>
        <taxon>Bacteria</taxon>
        <taxon>Bacillati</taxon>
        <taxon>Bacillota</taxon>
        <taxon>Bacilli</taxon>
        <taxon>Bacillales</taxon>
        <taxon>Bacillaceae</taxon>
        <taxon>Neobacillus</taxon>
    </lineage>
</organism>
<name>A0ABS1TT26_9BACI</name>
<dbReference type="InterPro" id="IPR031107">
    <property type="entry name" value="Small_HSP"/>
</dbReference>
<feature type="domain" description="SHSP" evidence="3">
    <location>
        <begin position="42"/>
        <end position="151"/>
    </location>
</feature>
<protein>
    <submittedName>
        <fullName evidence="4">Hsp20/alpha crystallin family protein</fullName>
    </submittedName>
</protein>